<keyword evidence="2" id="KW-1185">Reference proteome</keyword>
<gene>
    <name evidence="1" type="ORF">ALC57_05828</name>
</gene>
<dbReference type="Proteomes" id="UP000078492">
    <property type="component" value="Unassembled WGS sequence"/>
</dbReference>
<sequence>MYKKGLTVQPYILIVGSNLNNVHSYYVIINNKNYQLNTLLDALKFCFQTYFALNLKYAPESQHLWYLFERELFNIISDKDVKIPFLNDLLQKYSPYPGSTINVLSRGRSVVNKKKKSDEVSMIVEKSKGQIIDLHKIFEQFSELPNMFDDIICYMQEEEFLYDEKICVEAELWKEVKQKFPNKIVFPLYLFYDDFEPNNPLGSKSGIYKIGAVYISIASVPVQYISSLDNIFLAQLFAAEPILSKEKNLRLQDVTIMSASEMLALVIYFPIVVGDLVPSTESVWDFYLVLYKIFDILPSRTISKSSISYLKTLIAEHHQLYRHLFEQTLKPKFNILLHYPRILKKVGPVRHIWVMRYEAFHKQLKATAKISHYRVNLLLTLCIKQQLELSYRFLSRKGLTNPIECGQFIGVLHDIKEIRLHSK</sequence>
<evidence type="ECO:0000313" key="1">
    <source>
        <dbReference type="EMBL" id="KYN21793.1"/>
    </source>
</evidence>
<accession>A0A151JA16</accession>
<dbReference type="STRING" id="471704.A0A151JA16"/>
<name>A0A151JA16_9HYME</name>
<dbReference type="EMBL" id="KQ979369">
    <property type="protein sequence ID" value="KYN21793.1"/>
    <property type="molecule type" value="Genomic_DNA"/>
</dbReference>
<evidence type="ECO:0000313" key="2">
    <source>
        <dbReference type="Proteomes" id="UP000078492"/>
    </source>
</evidence>
<protein>
    <submittedName>
        <fullName evidence="1">Uncharacterized protein</fullName>
    </submittedName>
</protein>
<dbReference type="AlphaFoldDB" id="A0A151JA16"/>
<proteinExistence type="predicted"/>
<reference evidence="1 2" key="1">
    <citation type="submission" date="2015-09" db="EMBL/GenBank/DDBJ databases">
        <title>Trachymyrmex cornetzi WGS genome.</title>
        <authorList>
            <person name="Nygaard S."/>
            <person name="Hu H."/>
            <person name="Boomsma J."/>
            <person name="Zhang G."/>
        </authorList>
    </citation>
    <scope>NUCLEOTIDE SEQUENCE [LARGE SCALE GENOMIC DNA]</scope>
    <source>
        <strain evidence="1">Tcor2-1</strain>
        <tissue evidence="1">Whole body</tissue>
    </source>
</reference>
<organism evidence="1 2">
    <name type="scientific">Trachymyrmex cornetzi</name>
    <dbReference type="NCBI Taxonomy" id="471704"/>
    <lineage>
        <taxon>Eukaryota</taxon>
        <taxon>Metazoa</taxon>
        <taxon>Ecdysozoa</taxon>
        <taxon>Arthropoda</taxon>
        <taxon>Hexapoda</taxon>
        <taxon>Insecta</taxon>
        <taxon>Pterygota</taxon>
        <taxon>Neoptera</taxon>
        <taxon>Endopterygota</taxon>
        <taxon>Hymenoptera</taxon>
        <taxon>Apocrita</taxon>
        <taxon>Aculeata</taxon>
        <taxon>Formicoidea</taxon>
        <taxon>Formicidae</taxon>
        <taxon>Myrmicinae</taxon>
        <taxon>Trachymyrmex</taxon>
    </lineage>
</organism>